<gene>
    <name evidence="3" type="ORF">FB459_1150</name>
</gene>
<comment type="caution">
    <text evidence="3">The sequence shown here is derived from an EMBL/GenBank/DDBJ whole genome shotgun (WGS) entry which is preliminary data.</text>
</comment>
<feature type="compositionally biased region" description="Low complexity" evidence="1">
    <location>
        <begin position="371"/>
        <end position="388"/>
    </location>
</feature>
<evidence type="ECO:0000256" key="1">
    <source>
        <dbReference type="SAM" id="MobiDB-lite"/>
    </source>
</evidence>
<organism evidence="3 4">
    <name type="scientific">Yimella lutea</name>
    <dbReference type="NCBI Taxonomy" id="587872"/>
    <lineage>
        <taxon>Bacteria</taxon>
        <taxon>Bacillati</taxon>
        <taxon>Actinomycetota</taxon>
        <taxon>Actinomycetes</taxon>
        <taxon>Micrococcales</taxon>
        <taxon>Dermacoccaceae</taxon>
        <taxon>Yimella</taxon>
    </lineage>
</organism>
<evidence type="ECO:0000313" key="3">
    <source>
        <dbReference type="EMBL" id="TQJ13721.1"/>
    </source>
</evidence>
<feature type="region of interest" description="Disordered" evidence="1">
    <location>
        <begin position="361"/>
        <end position="403"/>
    </location>
</feature>
<proteinExistence type="predicted"/>
<feature type="domain" description="DUF4365" evidence="2">
    <location>
        <begin position="37"/>
        <end position="195"/>
    </location>
</feature>
<dbReference type="AlphaFoldDB" id="A0A542EEG8"/>
<evidence type="ECO:0000313" key="4">
    <source>
        <dbReference type="Proteomes" id="UP000320806"/>
    </source>
</evidence>
<dbReference type="EMBL" id="VFMO01000001">
    <property type="protein sequence ID" value="TQJ13721.1"/>
    <property type="molecule type" value="Genomic_DNA"/>
</dbReference>
<feature type="region of interest" description="Disordered" evidence="1">
    <location>
        <begin position="1"/>
        <end position="29"/>
    </location>
</feature>
<protein>
    <submittedName>
        <fullName evidence="3">Uncharacterized protein DUF4365</fullName>
    </submittedName>
</protein>
<name>A0A542EEG8_9MICO</name>
<evidence type="ECO:0000259" key="2">
    <source>
        <dbReference type="Pfam" id="PF14280"/>
    </source>
</evidence>
<dbReference type="Proteomes" id="UP000320806">
    <property type="component" value="Unassembled WGS sequence"/>
</dbReference>
<dbReference type="InterPro" id="IPR025375">
    <property type="entry name" value="DUF4365"/>
</dbReference>
<reference evidence="3 4" key="1">
    <citation type="submission" date="2019-06" db="EMBL/GenBank/DDBJ databases">
        <title>Sequencing the genomes of 1000 actinobacteria strains.</title>
        <authorList>
            <person name="Klenk H.-P."/>
        </authorList>
    </citation>
    <scope>NUCLEOTIDE SEQUENCE [LARGE SCALE GENOMIC DNA]</scope>
    <source>
        <strain evidence="3 4">DSM 19828</strain>
    </source>
</reference>
<dbReference type="RefSeq" id="WP_170221742.1">
    <property type="nucleotide sequence ID" value="NZ_BAABCI010000002.1"/>
</dbReference>
<feature type="compositionally biased region" description="Polar residues" evidence="1">
    <location>
        <begin position="392"/>
        <end position="403"/>
    </location>
</feature>
<keyword evidence="4" id="KW-1185">Reference proteome</keyword>
<dbReference type="Pfam" id="PF14280">
    <property type="entry name" value="DUF4365"/>
    <property type="match status" value="1"/>
</dbReference>
<sequence length="403" mass="44758">MAARETRATKTAKKAPAKPAHRKRRNSTLLQGDVGEKIVADAMPGQWLVRKVDKDFGIDLHVEVFDWVPDDPTAADTLGEHFFVQVKSQATLKTVRHVAHSRGNVAKYVPDPGEGDAVEFRVVACSLEVGELMTVEAMGNAVPVLLCVAAVDTGDVYYLCLNDYISKVLLPNNPNYAAENQHITVHLPTWNVLDRDDDSIGYLWLLARRPKFYSAFNTFSYQSHEMDYVHDQLLHLTWAMDDDAALPVPDDIITMLEVFLKSNLRLDIWEPSGPAYWSPLDDVQKDFLTLQAALPQLREPHSAGRLMAVAMQLIQSFNRAANLGRMYEELCREWRLPTALAVLMDDHPGLKYRPEAVPKVIKKRPAREAPAKATKAAPAKKTAAANKRGAAPTSNSAAKKASS</sequence>
<accession>A0A542EEG8</accession>
<feature type="compositionally biased region" description="Basic residues" evidence="1">
    <location>
        <begin position="10"/>
        <end position="26"/>
    </location>
</feature>